<feature type="compositionally biased region" description="Low complexity" evidence="1">
    <location>
        <begin position="93"/>
        <end position="110"/>
    </location>
</feature>
<evidence type="ECO:0000313" key="3">
    <source>
        <dbReference type="Proteomes" id="UP001059596"/>
    </source>
</evidence>
<feature type="compositionally biased region" description="Polar residues" evidence="1">
    <location>
        <begin position="111"/>
        <end position="123"/>
    </location>
</feature>
<protein>
    <submittedName>
        <fullName evidence="2">Uncharacterized protein</fullName>
    </submittedName>
</protein>
<feature type="compositionally biased region" description="Polar residues" evidence="1">
    <location>
        <begin position="60"/>
        <end position="83"/>
    </location>
</feature>
<name>A0A9P9YJ33_9MUSC</name>
<dbReference type="AlphaFoldDB" id="A0A9P9YJ33"/>
<organism evidence="2 3">
    <name type="scientific">Drosophila gunungcola</name>
    <name type="common">fruit fly</name>
    <dbReference type="NCBI Taxonomy" id="103775"/>
    <lineage>
        <taxon>Eukaryota</taxon>
        <taxon>Metazoa</taxon>
        <taxon>Ecdysozoa</taxon>
        <taxon>Arthropoda</taxon>
        <taxon>Hexapoda</taxon>
        <taxon>Insecta</taxon>
        <taxon>Pterygota</taxon>
        <taxon>Neoptera</taxon>
        <taxon>Endopterygota</taxon>
        <taxon>Diptera</taxon>
        <taxon>Brachycera</taxon>
        <taxon>Muscomorpha</taxon>
        <taxon>Ephydroidea</taxon>
        <taxon>Drosophilidae</taxon>
        <taxon>Drosophila</taxon>
        <taxon>Sophophora</taxon>
    </lineage>
</organism>
<proteinExistence type="predicted"/>
<accession>A0A9P9YJ33</accession>
<feature type="compositionally biased region" description="Basic residues" evidence="1">
    <location>
        <begin position="1"/>
        <end position="12"/>
    </location>
</feature>
<evidence type="ECO:0000256" key="1">
    <source>
        <dbReference type="SAM" id="MobiDB-lite"/>
    </source>
</evidence>
<gene>
    <name evidence="2" type="ORF">M5D96_009431</name>
</gene>
<keyword evidence="3" id="KW-1185">Reference proteome</keyword>
<sequence length="123" mass="13415">MGRQLRWQRRKYTGAPESGDLRTTDGRIDVVNALAVRLAELRRFNTTNPPVRTGLVPLGSLTNAMRTDTDSGLTRQTSAQNGSPKEGSHDASNTRCPTSNTRNTSNTSNTQHGSNTEAEQQTT</sequence>
<comment type="caution">
    <text evidence="2">The sequence shown here is derived from an EMBL/GenBank/DDBJ whole genome shotgun (WGS) entry which is preliminary data.</text>
</comment>
<feature type="region of interest" description="Disordered" evidence="1">
    <location>
        <begin position="45"/>
        <end position="123"/>
    </location>
</feature>
<dbReference type="EMBL" id="JAMKOV010000010">
    <property type="protein sequence ID" value="KAI8037930.1"/>
    <property type="molecule type" value="Genomic_DNA"/>
</dbReference>
<evidence type="ECO:0000313" key="2">
    <source>
        <dbReference type="EMBL" id="KAI8037930.1"/>
    </source>
</evidence>
<dbReference type="Proteomes" id="UP001059596">
    <property type="component" value="Unassembled WGS sequence"/>
</dbReference>
<reference evidence="2" key="1">
    <citation type="journal article" date="2023" name="Genome Biol. Evol.">
        <title>Long-read-based Genome Assembly of Drosophila gunungcola Reveals Fewer Chemosensory Genes in Flower-breeding Species.</title>
        <authorList>
            <person name="Negi A."/>
            <person name="Liao B.Y."/>
            <person name="Yeh S.D."/>
        </authorList>
    </citation>
    <scope>NUCLEOTIDE SEQUENCE</scope>
    <source>
        <strain evidence="2">Sukarami</strain>
    </source>
</reference>
<feature type="region of interest" description="Disordered" evidence="1">
    <location>
        <begin position="1"/>
        <end position="25"/>
    </location>
</feature>